<accession>A0A1G2KSV5</accession>
<gene>
    <name evidence="1" type="ORF">A3C16_00590</name>
</gene>
<dbReference type="InterPro" id="IPR003669">
    <property type="entry name" value="Thymidylate_synthase_ThyX"/>
</dbReference>
<dbReference type="Pfam" id="PF02511">
    <property type="entry name" value="Thy1"/>
    <property type="match status" value="2"/>
</dbReference>
<protein>
    <recommendedName>
        <fullName evidence="3">Thymidylate synthase</fullName>
    </recommendedName>
</protein>
<dbReference type="InterPro" id="IPR036098">
    <property type="entry name" value="Thymidylate_synthase_ThyX_sf"/>
</dbReference>
<dbReference type="GO" id="GO:0006231">
    <property type="term" value="P:dTMP biosynthetic process"/>
    <property type="evidence" value="ECO:0007669"/>
    <property type="project" value="InterPro"/>
</dbReference>
<dbReference type="SUPFAM" id="SSF69796">
    <property type="entry name" value="Thymidylate synthase-complementing protein Thy1"/>
    <property type="match status" value="2"/>
</dbReference>
<dbReference type="EMBL" id="MHQL01000032">
    <property type="protein sequence ID" value="OHA02526.1"/>
    <property type="molecule type" value="Genomic_DNA"/>
</dbReference>
<reference evidence="1 2" key="1">
    <citation type="journal article" date="2016" name="Nat. Commun.">
        <title>Thousands of microbial genomes shed light on interconnected biogeochemical processes in an aquifer system.</title>
        <authorList>
            <person name="Anantharaman K."/>
            <person name="Brown C.T."/>
            <person name="Hug L.A."/>
            <person name="Sharon I."/>
            <person name="Castelle C.J."/>
            <person name="Probst A.J."/>
            <person name="Thomas B.C."/>
            <person name="Singh A."/>
            <person name="Wilkins M.J."/>
            <person name="Karaoz U."/>
            <person name="Brodie E.L."/>
            <person name="Williams K.H."/>
            <person name="Hubbard S.S."/>
            <person name="Banfield J.F."/>
        </authorList>
    </citation>
    <scope>NUCLEOTIDE SEQUENCE [LARGE SCALE GENOMIC DNA]</scope>
</reference>
<evidence type="ECO:0008006" key="3">
    <source>
        <dbReference type="Google" id="ProtNLM"/>
    </source>
</evidence>
<dbReference type="GO" id="GO:0004799">
    <property type="term" value="F:thymidylate synthase activity"/>
    <property type="evidence" value="ECO:0007669"/>
    <property type="project" value="TreeGrafter"/>
</dbReference>
<sequence length="570" mass="65605">MTNEFTKEQCEPVFEAEQFSAEDRAALSPFFTNLDRSVYAPLIAAPELIGALCSRASRASKDLRAVYLNEFLMPFLRPVRGPKDTDADMAERMRYGDMLTRYIEFTKRVPAAALFAHPKARAFYDTWLAQYGDDSIAQMAGTHLVFAGISQVAVKHLEDQRIGLAPIERSTRYVDFGNKVKGRYPYYTDPTLSVLGFTKEYEAVMDGLFETYNRLLPRLEVFFAKKFPDEKPGVIKAKAFDTLRGLLPTSALTQVAFFGNGQAFEYMISRSARHPVSEIRWVATRAYEELVQVIPAFLRRLEKPVTKTYQEYLASRGSRMGKLALALSNPIRVREGEGSSVKMLWHDPDGENKILTAMLYDAAGSHGSWEEVGARVMGMPPEQKKALFAKYLEGRTERWQRVGRAFEHAYARFEILMNIGAWRDIHRHRMLTQQRQLFSCLHGHDVPPEVREAGMEKEFSDAVERVSAVWAKIAVHDRYAAQYAVTLSHRVRFVQFENMRQSFWQIELRTIPEGHPDYRKIEQEKFWLLAEVYPMITEHMRVNLSEYDFARRGQEERIQQKTQERAGGAQ</sequence>
<dbReference type="PROSITE" id="PS51331">
    <property type="entry name" value="THYX"/>
    <property type="match status" value="2"/>
</dbReference>
<dbReference type="Proteomes" id="UP000177811">
    <property type="component" value="Unassembled WGS sequence"/>
</dbReference>
<dbReference type="Gene3D" id="3.30.1360.170">
    <property type="match status" value="2"/>
</dbReference>
<name>A0A1G2KSV5_9BACT</name>
<evidence type="ECO:0000313" key="1">
    <source>
        <dbReference type="EMBL" id="OHA02526.1"/>
    </source>
</evidence>
<comment type="caution">
    <text evidence="1">The sequence shown here is derived from an EMBL/GenBank/DDBJ whole genome shotgun (WGS) entry which is preliminary data.</text>
</comment>
<dbReference type="PANTHER" id="PTHR34934:SF1">
    <property type="entry name" value="FLAVIN-DEPENDENT THYMIDYLATE SYNTHASE"/>
    <property type="match status" value="1"/>
</dbReference>
<dbReference type="GO" id="GO:0070402">
    <property type="term" value="F:NADPH binding"/>
    <property type="evidence" value="ECO:0007669"/>
    <property type="project" value="TreeGrafter"/>
</dbReference>
<evidence type="ECO:0000313" key="2">
    <source>
        <dbReference type="Proteomes" id="UP000177811"/>
    </source>
</evidence>
<dbReference type="GO" id="GO:0050797">
    <property type="term" value="F:thymidylate synthase (FAD) activity"/>
    <property type="evidence" value="ECO:0007669"/>
    <property type="project" value="InterPro"/>
</dbReference>
<proteinExistence type="predicted"/>
<dbReference type="GO" id="GO:0050660">
    <property type="term" value="F:flavin adenine dinucleotide binding"/>
    <property type="evidence" value="ECO:0007669"/>
    <property type="project" value="InterPro"/>
</dbReference>
<dbReference type="AlphaFoldDB" id="A0A1G2KSV5"/>
<organism evidence="1 2">
    <name type="scientific">Candidatus Sungbacteria bacterium RIFCSPHIGHO2_02_FULL_51_29</name>
    <dbReference type="NCBI Taxonomy" id="1802273"/>
    <lineage>
        <taxon>Bacteria</taxon>
        <taxon>Candidatus Sungiibacteriota</taxon>
    </lineage>
</organism>
<dbReference type="CDD" id="cd20175">
    <property type="entry name" value="ThyX"/>
    <property type="match status" value="1"/>
</dbReference>
<dbReference type="PANTHER" id="PTHR34934">
    <property type="entry name" value="FLAVIN-DEPENDENT THYMIDYLATE SYNTHASE"/>
    <property type="match status" value="1"/>
</dbReference>